<feature type="transmembrane region" description="Helical" evidence="2">
    <location>
        <begin position="6"/>
        <end position="29"/>
    </location>
</feature>
<feature type="region of interest" description="Disordered" evidence="1">
    <location>
        <begin position="66"/>
        <end position="102"/>
    </location>
</feature>
<organism evidence="3 4">
    <name type="scientific">Batillaria attramentaria</name>
    <dbReference type="NCBI Taxonomy" id="370345"/>
    <lineage>
        <taxon>Eukaryota</taxon>
        <taxon>Metazoa</taxon>
        <taxon>Spiralia</taxon>
        <taxon>Lophotrochozoa</taxon>
        <taxon>Mollusca</taxon>
        <taxon>Gastropoda</taxon>
        <taxon>Caenogastropoda</taxon>
        <taxon>Sorbeoconcha</taxon>
        <taxon>Cerithioidea</taxon>
        <taxon>Batillariidae</taxon>
        <taxon>Batillaria</taxon>
    </lineage>
</organism>
<comment type="caution">
    <text evidence="3">The sequence shown here is derived from an EMBL/GenBank/DDBJ whole genome shotgun (WGS) entry which is preliminary data.</text>
</comment>
<proteinExistence type="predicted"/>
<name>A0ABD0JJI2_9CAEN</name>
<feature type="non-terminal residue" evidence="3">
    <location>
        <position position="236"/>
    </location>
</feature>
<reference evidence="3 4" key="1">
    <citation type="journal article" date="2023" name="Sci. Data">
        <title>Genome assembly of the Korean intertidal mud-creeper Batillaria attramentaria.</title>
        <authorList>
            <person name="Patra A.K."/>
            <person name="Ho P.T."/>
            <person name="Jun S."/>
            <person name="Lee S.J."/>
            <person name="Kim Y."/>
            <person name="Won Y.J."/>
        </authorList>
    </citation>
    <scope>NUCLEOTIDE SEQUENCE [LARGE SCALE GENOMIC DNA]</scope>
    <source>
        <strain evidence="3">Wonlab-2016</strain>
    </source>
</reference>
<keyword evidence="2" id="KW-0812">Transmembrane</keyword>
<evidence type="ECO:0000313" key="4">
    <source>
        <dbReference type="Proteomes" id="UP001519460"/>
    </source>
</evidence>
<dbReference type="Proteomes" id="UP001519460">
    <property type="component" value="Unassembled WGS sequence"/>
</dbReference>
<evidence type="ECO:0000313" key="3">
    <source>
        <dbReference type="EMBL" id="KAK7475076.1"/>
    </source>
</evidence>
<protein>
    <submittedName>
        <fullName evidence="3">Uncharacterized protein</fullName>
    </submittedName>
</protein>
<dbReference type="AlphaFoldDB" id="A0ABD0JJI2"/>
<sequence>SDRLWFWPVIGVSAGVGIIGIAVLVWCCCCKRRGKRGEKSDDDDCVDGGHQLQPYDCALDNAGRDIPRDDPGYASTDDVSSNPALLNGQGSPTQPTSALDASGYACPYDTKQAAGSNSAAKSRTRSGRRAPEAYDVVAVAGDNVNVLDEETRQSPTEDGYDVVGERPMGDNPAGGIIYHWGKTTTTTSVTKFAKLQQRRILSTAIWDIPLGEDNYDHFSHQVRQTPTKADPQYSHL</sequence>
<feature type="region of interest" description="Disordered" evidence="1">
    <location>
        <begin position="111"/>
        <end position="130"/>
    </location>
</feature>
<evidence type="ECO:0000256" key="2">
    <source>
        <dbReference type="SAM" id="Phobius"/>
    </source>
</evidence>
<feature type="non-terminal residue" evidence="3">
    <location>
        <position position="1"/>
    </location>
</feature>
<accession>A0ABD0JJI2</accession>
<evidence type="ECO:0000256" key="1">
    <source>
        <dbReference type="SAM" id="MobiDB-lite"/>
    </source>
</evidence>
<keyword evidence="2" id="KW-0472">Membrane</keyword>
<keyword evidence="2" id="KW-1133">Transmembrane helix</keyword>
<keyword evidence="4" id="KW-1185">Reference proteome</keyword>
<gene>
    <name evidence="3" type="ORF">BaRGS_00033689</name>
</gene>
<feature type="compositionally biased region" description="Polar residues" evidence="1">
    <location>
        <begin position="77"/>
        <end position="99"/>
    </location>
</feature>
<dbReference type="EMBL" id="JACVVK020000416">
    <property type="protein sequence ID" value="KAK7475076.1"/>
    <property type="molecule type" value="Genomic_DNA"/>
</dbReference>